<feature type="region of interest" description="Disordered" evidence="1">
    <location>
        <begin position="46"/>
        <end position="69"/>
    </location>
</feature>
<dbReference type="AlphaFoldDB" id="A0A151MZV8"/>
<accession>A0A151MZV8</accession>
<proteinExistence type="predicted"/>
<evidence type="ECO:0000256" key="1">
    <source>
        <dbReference type="SAM" id="MobiDB-lite"/>
    </source>
</evidence>
<protein>
    <submittedName>
        <fullName evidence="2">Uncharacterized protein</fullName>
    </submittedName>
</protein>
<feature type="compositionally biased region" description="Low complexity" evidence="1">
    <location>
        <begin position="15"/>
        <end position="33"/>
    </location>
</feature>
<gene>
    <name evidence="2" type="ORF">Y1Q_0005125</name>
</gene>
<sequence>MAVIRMALWGQDNCGNSSTPGPGSGNTSSTTGSVCQEQIQSDLIQSLCPPPQHSSAADPHFSHLLLNSH</sequence>
<organism evidence="2 3">
    <name type="scientific">Alligator mississippiensis</name>
    <name type="common">American alligator</name>
    <dbReference type="NCBI Taxonomy" id="8496"/>
    <lineage>
        <taxon>Eukaryota</taxon>
        <taxon>Metazoa</taxon>
        <taxon>Chordata</taxon>
        <taxon>Craniata</taxon>
        <taxon>Vertebrata</taxon>
        <taxon>Euteleostomi</taxon>
        <taxon>Archelosauria</taxon>
        <taxon>Archosauria</taxon>
        <taxon>Crocodylia</taxon>
        <taxon>Alligatoridae</taxon>
        <taxon>Alligatorinae</taxon>
        <taxon>Alligator</taxon>
    </lineage>
</organism>
<comment type="caution">
    <text evidence="2">The sequence shown here is derived from an EMBL/GenBank/DDBJ whole genome shotgun (WGS) entry which is preliminary data.</text>
</comment>
<feature type="region of interest" description="Disordered" evidence="1">
    <location>
        <begin position="9"/>
        <end position="34"/>
    </location>
</feature>
<evidence type="ECO:0000313" key="3">
    <source>
        <dbReference type="Proteomes" id="UP000050525"/>
    </source>
</evidence>
<dbReference type="Proteomes" id="UP000050525">
    <property type="component" value="Unassembled WGS sequence"/>
</dbReference>
<name>A0A151MZV8_ALLMI</name>
<dbReference type="EMBL" id="AKHW03004407">
    <property type="protein sequence ID" value="KYO29949.1"/>
    <property type="molecule type" value="Genomic_DNA"/>
</dbReference>
<evidence type="ECO:0000313" key="2">
    <source>
        <dbReference type="EMBL" id="KYO29949.1"/>
    </source>
</evidence>
<reference evidence="2 3" key="1">
    <citation type="journal article" date="2012" name="Genome Biol.">
        <title>Sequencing three crocodilian genomes to illuminate the evolution of archosaurs and amniotes.</title>
        <authorList>
            <person name="St John J.A."/>
            <person name="Braun E.L."/>
            <person name="Isberg S.R."/>
            <person name="Miles L.G."/>
            <person name="Chong A.Y."/>
            <person name="Gongora J."/>
            <person name="Dalzell P."/>
            <person name="Moran C."/>
            <person name="Bed'hom B."/>
            <person name="Abzhanov A."/>
            <person name="Burgess S.C."/>
            <person name="Cooksey A.M."/>
            <person name="Castoe T.A."/>
            <person name="Crawford N.G."/>
            <person name="Densmore L.D."/>
            <person name="Drew J.C."/>
            <person name="Edwards S.V."/>
            <person name="Faircloth B.C."/>
            <person name="Fujita M.K."/>
            <person name="Greenwold M.J."/>
            <person name="Hoffmann F.G."/>
            <person name="Howard J.M."/>
            <person name="Iguchi T."/>
            <person name="Janes D.E."/>
            <person name="Khan S.Y."/>
            <person name="Kohno S."/>
            <person name="de Koning A.J."/>
            <person name="Lance S.L."/>
            <person name="McCarthy F.M."/>
            <person name="McCormack J.E."/>
            <person name="Merchant M.E."/>
            <person name="Peterson D.G."/>
            <person name="Pollock D.D."/>
            <person name="Pourmand N."/>
            <person name="Raney B.J."/>
            <person name="Roessler K.A."/>
            <person name="Sanford J.R."/>
            <person name="Sawyer R.H."/>
            <person name="Schmidt C.J."/>
            <person name="Triplett E.W."/>
            <person name="Tuberville T.D."/>
            <person name="Venegas-Anaya M."/>
            <person name="Howard J.T."/>
            <person name="Jarvis E.D."/>
            <person name="Guillette L.J.Jr."/>
            <person name="Glenn T.C."/>
            <person name="Green R.E."/>
            <person name="Ray D.A."/>
        </authorList>
    </citation>
    <scope>NUCLEOTIDE SEQUENCE [LARGE SCALE GENOMIC DNA]</scope>
    <source>
        <strain evidence="2">KSC_2009_1</strain>
    </source>
</reference>
<keyword evidence="3" id="KW-1185">Reference proteome</keyword>